<evidence type="ECO:0000256" key="1">
    <source>
        <dbReference type="PROSITE-ProRule" id="PRU00042"/>
    </source>
</evidence>
<feature type="domain" description="C2H2-type" evidence="2">
    <location>
        <begin position="164"/>
        <end position="191"/>
    </location>
</feature>
<protein>
    <recommendedName>
        <fullName evidence="2">C2H2-type domain-containing protein</fullName>
    </recommendedName>
</protein>
<dbReference type="InterPro" id="IPR036236">
    <property type="entry name" value="Znf_C2H2_sf"/>
</dbReference>
<keyword evidence="1" id="KW-0863">Zinc-finger</keyword>
<dbReference type="SMART" id="SM00355">
    <property type="entry name" value="ZnF_C2H2"/>
    <property type="match status" value="2"/>
</dbReference>
<proteinExistence type="predicted"/>
<name>A0ABP1SB22_9HEXA</name>
<dbReference type="Gene3D" id="3.30.160.60">
    <property type="entry name" value="Classic Zinc Finger"/>
    <property type="match status" value="1"/>
</dbReference>
<sequence>MLNMNALSNQLGIGSLPQLEGFRTSLAQKCHSKRKQTLPNVLLTSRRLKEQIDTTENVDSSFLHNLEQIKVDVDPFDLVEMEADNNALDLEPSPSSVEGQNGEEEAIGRIPVGSVLKFVTLHDDMDAEELLELPSTRVNNLDLEVIPAAVQAMTWVDGIFSNGYQCPKCSEVLRDEQKYHDHYRYHHQEAGIYPCQLCSRVYDTPLQLKKHVLNEASQCGQRRGSSSCLCTMLSTCFFSCNGSLGNNVQNKNIQTQ</sequence>
<dbReference type="InterPro" id="IPR013087">
    <property type="entry name" value="Znf_C2H2_type"/>
</dbReference>
<dbReference type="EMBL" id="CAXLJM020000196">
    <property type="protein sequence ID" value="CAL8149233.1"/>
    <property type="molecule type" value="Genomic_DNA"/>
</dbReference>
<keyword evidence="1" id="KW-0479">Metal-binding</keyword>
<accession>A0ABP1SB22</accession>
<keyword evidence="4" id="KW-1185">Reference proteome</keyword>
<dbReference type="Proteomes" id="UP001642540">
    <property type="component" value="Unassembled WGS sequence"/>
</dbReference>
<dbReference type="PROSITE" id="PS00028">
    <property type="entry name" value="ZINC_FINGER_C2H2_1"/>
    <property type="match status" value="1"/>
</dbReference>
<evidence type="ECO:0000313" key="3">
    <source>
        <dbReference type="EMBL" id="CAL8149233.1"/>
    </source>
</evidence>
<comment type="caution">
    <text evidence="3">The sequence shown here is derived from an EMBL/GenBank/DDBJ whole genome shotgun (WGS) entry which is preliminary data.</text>
</comment>
<keyword evidence="1" id="KW-0862">Zinc</keyword>
<organism evidence="3 4">
    <name type="scientific">Orchesella dallaii</name>
    <dbReference type="NCBI Taxonomy" id="48710"/>
    <lineage>
        <taxon>Eukaryota</taxon>
        <taxon>Metazoa</taxon>
        <taxon>Ecdysozoa</taxon>
        <taxon>Arthropoda</taxon>
        <taxon>Hexapoda</taxon>
        <taxon>Collembola</taxon>
        <taxon>Entomobryomorpha</taxon>
        <taxon>Entomobryoidea</taxon>
        <taxon>Orchesellidae</taxon>
        <taxon>Orchesellinae</taxon>
        <taxon>Orchesella</taxon>
    </lineage>
</organism>
<gene>
    <name evidence="3" type="ORF">ODALV1_LOCUS31673</name>
</gene>
<evidence type="ECO:0000259" key="2">
    <source>
        <dbReference type="PROSITE" id="PS50157"/>
    </source>
</evidence>
<evidence type="ECO:0000313" key="4">
    <source>
        <dbReference type="Proteomes" id="UP001642540"/>
    </source>
</evidence>
<dbReference type="SUPFAM" id="SSF57667">
    <property type="entry name" value="beta-beta-alpha zinc fingers"/>
    <property type="match status" value="1"/>
</dbReference>
<dbReference type="PROSITE" id="PS50157">
    <property type="entry name" value="ZINC_FINGER_C2H2_2"/>
    <property type="match status" value="1"/>
</dbReference>
<reference evidence="3 4" key="1">
    <citation type="submission" date="2024-08" db="EMBL/GenBank/DDBJ databases">
        <authorList>
            <person name="Cucini C."/>
            <person name="Frati F."/>
        </authorList>
    </citation>
    <scope>NUCLEOTIDE SEQUENCE [LARGE SCALE GENOMIC DNA]</scope>
</reference>